<evidence type="ECO:0000256" key="6">
    <source>
        <dbReference type="RuleBase" id="RU364123"/>
    </source>
</evidence>
<dbReference type="InterPro" id="IPR008734">
    <property type="entry name" value="PHK_A/B_su"/>
</dbReference>
<comment type="subcellular location">
    <subcellularLocation>
        <location evidence="6">Cell membrane</location>
        <topology evidence="6">Lipid-anchor</topology>
        <orientation evidence="6">Cytoplasmic side</orientation>
    </subcellularLocation>
</comment>
<comment type="function">
    <text evidence="6">Phosphorylase b kinase catalyzes the phosphorylation of serine in certain substrates, including troponin I.</text>
</comment>
<dbReference type="GO" id="GO:0005964">
    <property type="term" value="C:phosphorylase kinase complex"/>
    <property type="evidence" value="ECO:0007669"/>
    <property type="project" value="TreeGrafter"/>
</dbReference>
<dbReference type="SUPFAM" id="SSF48208">
    <property type="entry name" value="Six-hairpin glycosidases"/>
    <property type="match status" value="1"/>
</dbReference>
<dbReference type="WBParaSite" id="TASK_0000753501-mRNA-1">
    <property type="protein sequence ID" value="TASK_0000753501-mRNA-1"/>
    <property type="gene ID" value="TASK_0000753501"/>
</dbReference>
<dbReference type="UniPathway" id="UPA00163"/>
<keyword evidence="5 6" id="KW-0119">Carbohydrate metabolism</keyword>
<dbReference type="InterPro" id="IPR008928">
    <property type="entry name" value="6-hairpin_glycosidase_sf"/>
</dbReference>
<keyword evidence="6" id="KW-0449">Lipoprotein</keyword>
<evidence type="ECO:0000313" key="11">
    <source>
        <dbReference type="EMBL" id="VDK38543.1"/>
    </source>
</evidence>
<feature type="compositionally biased region" description="Polar residues" evidence="7">
    <location>
        <begin position="1493"/>
        <end position="1508"/>
    </location>
</feature>
<organism evidence="13">
    <name type="scientific">Taenia asiatica</name>
    <name type="common">Asian tapeworm</name>
    <dbReference type="NCBI Taxonomy" id="60517"/>
    <lineage>
        <taxon>Eukaryota</taxon>
        <taxon>Metazoa</taxon>
        <taxon>Spiralia</taxon>
        <taxon>Lophotrochozoa</taxon>
        <taxon>Platyhelminthes</taxon>
        <taxon>Cestoda</taxon>
        <taxon>Eucestoda</taxon>
        <taxon>Cyclophyllidea</taxon>
        <taxon>Taeniidae</taxon>
        <taxon>Taenia</taxon>
    </lineage>
</organism>
<dbReference type="InterPro" id="IPR045583">
    <property type="entry name" value="KPBA/B_C"/>
</dbReference>
<keyword evidence="8" id="KW-1133">Transmembrane helix</keyword>
<comment type="pathway">
    <text evidence="1 6">Glycan biosynthesis; glycogen metabolism.</text>
</comment>
<proteinExistence type="inferred from homology"/>
<feature type="compositionally biased region" description="Polar residues" evidence="7">
    <location>
        <begin position="1684"/>
        <end position="1694"/>
    </location>
</feature>
<evidence type="ECO:0000256" key="7">
    <source>
        <dbReference type="SAM" id="MobiDB-lite"/>
    </source>
</evidence>
<dbReference type="OrthoDB" id="5971574at2759"/>
<evidence type="ECO:0000256" key="4">
    <source>
        <dbReference type="ARBA" id="ARBA00022860"/>
    </source>
</evidence>
<dbReference type="GO" id="GO:0005886">
    <property type="term" value="C:plasma membrane"/>
    <property type="evidence" value="ECO:0007669"/>
    <property type="project" value="UniProtKB-SubCell"/>
</dbReference>
<feature type="transmembrane region" description="Helical" evidence="8">
    <location>
        <begin position="159"/>
        <end position="181"/>
    </location>
</feature>
<keyword evidence="3 6" id="KW-0321">Glycogen metabolism</keyword>
<reference evidence="13" key="1">
    <citation type="submission" date="2016-04" db="UniProtKB">
        <authorList>
            <consortium name="WormBaseParasite"/>
        </authorList>
    </citation>
    <scope>IDENTIFICATION</scope>
</reference>
<feature type="region of interest" description="Disordered" evidence="7">
    <location>
        <begin position="1217"/>
        <end position="1239"/>
    </location>
</feature>
<dbReference type="EMBL" id="UYRS01018632">
    <property type="protein sequence ID" value="VDK38543.1"/>
    <property type="molecule type" value="Genomic_DNA"/>
</dbReference>
<feature type="region of interest" description="Disordered" evidence="7">
    <location>
        <begin position="1493"/>
        <end position="1514"/>
    </location>
</feature>
<feature type="compositionally biased region" description="Basic and acidic residues" evidence="7">
    <location>
        <begin position="958"/>
        <end position="969"/>
    </location>
</feature>
<evidence type="ECO:0000256" key="2">
    <source>
        <dbReference type="ARBA" id="ARBA00007128"/>
    </source>
</evidence>
<name>A0A158R9N6_TAEAS</name>
<sequence length="1771" mass="197035">MWQGIRSGDIGIADTEGKFELNKRRNIERSAVYFVLSPEWKAAVTEKEKLYLIVFALLYFICYVVFAYALLSDKIMVHSLQLKVFLNTAAGTPILQKANLTARVTFIIGIWCRNTEIVVTPRKNPDTYVGTYPLIYERLSEAYTAYYTCLDNHFRTTPVLTSSIIFLILGSVVYTFAGPLVILSRSAFYHCAMVGAVLLTTFLLLNRAACNFLVDCLQRSQSTLMGDTGTYVEYVHETALFEITSQMGEATTTKVITYLTMLGFLPIAIMGGLAEKMLGRPMAIDKTKLDYYYGLISETILSLQDVVTGLIPASPSNPHAWIRDNVYVSFSIWGLSMAYRKVPDVDEDRARGYELEKLWLETMNGGIFKLMRFRCIYLRLRIIWTVDEVAFIQNLVFYIEPASRIPDYGIWERGDKTNHGLPELNTSSVGLAKAALESLNGLDLFGPQGGANSTIHCLMDECQKCNTVLENMLPRESYSKETDAALLGIISYPAFAVTDEALIEQTRNTVLSKLLGSYGCIRFLRDGYKTAREDPNRLHYEPWELRMFDGIECQWPLFFTYLVIGACFDNNFDLAKKYMDQLDQIVLRRSTLFRKSAYISLFQKIPRERHEDPVMQLTAMRPTTDTDDTPYPIMPELYSLPGEKIDAELKAHNSQVRVPIGSAPHIWGQSMYILSCLIMDRLLLPGEIDPLGRRMASEPKPDLVVQVVVLAEDDLVKERLAEFNLDVQTPSEVVCDSGIQIYPAKVLLQIYNQLGVCPKLGLSGRAARDLGVIATSSLYRIGNTTMAFTPQFIDSHSFYVNLDVNFTLDEFRSNVAFLRRVWAYPGRPTLILPVAERFVRPESDSLLPSMVTVIKKLKSGYINGTRIALGNMSQFEATSCVQKLSFIKSAETVMKRHSVLRSGSLRHRRLTLTPPHSRSVEFSSPTCLGDQQSTYSSLASTPTGAGGLASPGGIHLPSDGRMREEHGDIQRTSLRRKSLALACAVSVDLAAADDDSRETSLQGSHFATPYYGSEGEGEGMEEAGDHEVHHHHYHHRHHHHRPSSPWSVYCRGEVSVWRHVKSPWRWQFFGFFDIASHSVSIIQSSSLCSSRSYSRNTSPDRTLQPSVLSSYCNHRHSRPRSLRRRFTSVDALGSKEIGLDERGYLTGLRDHDTTSTERTQTDEETTLQRLRVGELPNFSDSSYETAFRRIIMCPKDSTAGDGSGGEPQRPTNLRFSAQTVQPQKTSSGRSSQSGGSAGSAGADITCEWLSSLNAEQMVEYLQQTGNLAKQAEILGRLKQMRGLDWDTGMDSETPATVRSLLKEVYQKACQSQDWFLLRYIGGLLEKIADQLATAVSSILILQKQITVGLPPKPREKVISSPLPPAQIAQLIQEACGEDNLMAMLTQELLLHLSMFARSHPKLLANVLCLRTGLIIKLMGTELARSMESSVEDALLALFYMSPYETNCLLANLLSGNEIRAVKIGSQITLASASSRRKSSAFLRVDSPYDQSHLTSPAISIPQSPTGTLRSAGGTRARAGSLAVTTSIEPPGEVRDLWSRRRKIDGSLNRVPPQFFQCTYTILERLQGLRIGENTLTTTLTKEMTKEELKFALVVESFINTVPTPEYRQLLVEATTVLGALVTHDEEARIQLNCIVSLDDLVAKANHIFLEDQAAHGANATLCCANPLVRALRSTPGTEVEDEALSTTPTESNPLGVTRKMGLASGCQIPLMTIPPQQKCRGSHHICHYFYDTPPAGRFGTMAYMVRALAVIIGDSLPLGNSGNIAVNCSVA</sequence>
<feature type="transmembrane region" description="Helical" evidence="8">
    <location>
        <begin position="187"/>
        <end position="205"/>
    </location>
</feature>
<evidence type="ECO:0000313" key="13">
    <source>
        <dbReference type="WBParaSite" id="TASK_0000753501-mRNA-1"/>
    </source>
</evidence>
<keyword evidence="6 8" id="KW-0472">Membrane</keyword>
<feature type="region of interest" description="Disordered" evidence="7">
    <location>
        <begin position="1675"/>
        <end position="1694"/>
    </location>
</feature>
<dbReference type="PANTHER" id="PTHR10749:SF7">
    <property type="entry name" value="PHOSPHORYLASE B KINASE REGULATORY SUBUNIT ALPHA-RELATED"/>
    <property type="match status" value="1"/>
</dbReference>
<feature type="domain" description="GH15-like" evidence="9">
    <location>
        <begin position="380"/>
        <end position="1412"/>
    </location>
</feature>
<feature type="compositionally biased region" description="Basic and acidic residues" evidence="7">
    <location>
        <begin position="1143"/>
        <end position="1161"/>
    </location>
</feature>
<reference evidence="11 12" key="2">
    <citation type="submission" date="2018-11" db="EMBL/GenBank/DDBJ databases">
        <authorList>
            <consortium name="Pathogen Informatics"/>
        </authorList>
    </citation>
    <scope>NUCLEOTIDE SEQUENCE [LARGE SCALE GENOMIC DNA]</scope>
</reference>
<feature type="domain" description="Phosphorylase b kinase regulatory subunit alpha/beta C-terminal" evidence="10">
    <location>
        <begin position="1534"/>
        <end position="1648"/>
    </location>
</feature>
<feature type="compositionally biased region" description="Low complexity" evidence="7">
    <location>
        <begin position="1226"/>
        <end position="1239"/>
    </location>
</feature>
<accession>A0A158R9N6</accession>
<dbReference type="PANTHER" id="PTHR10749">
    <property type="entry name" value="PHOSPHORYLASE B KINASE REGULATORY SUBUNIT"/>
    <property type="match status" value="1"/>
</dbReference>
<evidence type="ECO:0000256" key="8">
    <source>
        <dbReference type="SAM" id="Phobius"/>
    </source>
</evidence>
<evidence type="ECO:0000259" key="10">
    <source>
        <dbReference type="Pfam" id="PF19292"/>
    </source>
</evidence>
<keyword evidence="6" id="KW-1003">Cell membrane</keyword>
<keyword evidence="8" id="KW-0812">Transmembrane</keyword>
<protein>
    <recommendedName>
        <fullName evidence="6">Phosphorylase b kinase regulatory subunit</fullName>
    </recommendedName>
</protein>
<evidence type="ECO:0000256" key="5">
    <source>
        <dbReference type="ARBA" id="ARBA00023277"/>
    </source>
</evidence>
<feature type="transmembrane region" description="Helical" evidence="8">
    <location>
        <begin position="255"/>
        <end position="274"/>
    </location>
</feature>
<feature type="region of interest" description="Disordered" evidence="7">
    <location>
        <begin position="1143"/>
        <end position="1165"/>
    </location>
</feature>
<evidence type="ECO:0000256" key="1">
    <source>
        <dbReference type="ARBA" id="ARBA00005131"/>
    </source>
</evidence>
<gene>
    <name evidence="11" type="ORF">TASK_LOCUS7536</name>
</gene>
<evidence type="ECO:0000259" key="9">
    <source>
        <dbReference type="Pfam" id="PF00723"/>
    </source>
</evidence>
<feature type="region of interest" description="Disordered" evidence="7">
    <location>
        <begin position="931"/>
        <end position="971"/>
    </location>
</feature>
<comment type="similarity">
    <text evidence="2 6">Belongs to the phosphorylase b kinase regulatory chain family.</text>
</comment>
<dbReference type="Pfam" id="PF00723">
    <property type="entry name" value="Glyco_hydro_15"/>
    <property type="match status" value="2"/>
</dbReference>
<keyword evidence="4 6" id="KW-0112">Calmodulin-binding</keyword>
<dbReference type="InterPro" id="IPR011613">
    <property type="entry name" value="GH15-like"/>
</dbReference>
<feature type="compositionally biased region" description="Polar residues" evidence="7">
    <location>
        <begin position="931"/>
        <end position="943"/>
    </location>
</feature>
<dbReference type="GO" id="GO:0005516">
    <property type="term" value="F:calmodulin binding"/>
    <property type="evidence" value="ECO:0007669"/>
    <property type="project" value="UniProtKB-KW"/>
</dbReference>
<feature type="domain" description="GH15-like" evidence="9">
    <location>
        <begin position="288"/>
        <end position="371"/>
    </location>
</feature>
<evidence type="ECO:0000256" key="3">
    <source>
        <dbReference type="ARBA" id="ARBA00022600"/>
    </source>
</evidence>
<feature type="transmembrane region" description="Helical" evidence="8">
    <location>
        <begin position="50"/>
        <end position="71"/>
    </location>
</feature>
<keyword evidence="6" id="KW-0636">Prenylation</keyword>
<dbReference type="STRING" id="60517.A0A158R9N6"/>
<evidence type="ECO:0000313" key="12">
    <source>
        <dbReference type="Proteomes" id="UP000282613"/>
    </source>
</evidence>
<dbReference type="GO" id="GO:0005977">
    <property type="term" value="P:glycogen metabolic process"/>
    <property type="evidence" value="ECO:0007669"/>
    <property type="project" value="UniProtKB-UniPathway"/>
</dbReference>
<keyword evidence="12" id="KW-1185">Reference proteome</keyword>
<dbReference type="Pfam" id="PF19292">
    <property type="entry name" value="KPBB_C"/>
    <property type="match status" value="1"/>
</dbReference>
<dbReference type="Proteomes" id="UP000282613">
    <property type="component" value="Unassembled WGS sequence"/>
</dbReference>